<name>A0ABQ3D6C3_9ACTN</name>
<evidence type="ECO:0000256" key="1">
    <source>
        <dbReference type="SAM" id="MobiDB-lite"/>
    </source>
</evidence>
<comment type="caution">
    <text evidence="2">The sequence shown here is derived from an EMBL/GenBank/DDBJ whole genome shotgun (WGS) entry which is preliminary data.</text>
</comment>
<dbReference type="Proteomes" id="UP000653644">
    <property type="component" value="Unassembled WGS sequence"/>
</dbReference>
<feature type="region of interest" description="Disordered" evidence="1">
    <location>
        <begin position="1"/>
        <end position="77"/>
    </location>
</feature>
<protein>
    <submittedName>
        <fullName evidence="2">Uncharacterized protein</fullName>
    </submittedName>
</protein>
<reference evidence="3" key="1">
    <citation type="journal article" date="2019" name="Int. J. Syst. Evol. Microbiol.">
        <title>The Global Catalogue of Microorganisms (GCM) 10K type strain sequencing project: providing services to taxonomists for standard genome sequencing and annotation.</title>
        <authorList>
            <consortium name="The Broad Institute Genomics Platform"/>
            <consortium name="The Broad Institute Genome Sequencing Center for Infectious Disease"/>
            <person name="Wu L."/>
            <person name="Ma J."/>
        </authorList>
    </citation>
    <scope>NUCLEOTIDE SEQUENCE [LARGE SCALE GENOMIC DNA]</scope>
    <source>
        <strain evidence="3">JCM 4733</strain>
    </source>
</reference>
<gene>
    <name evidence="2" type="ORF">GCM10010345_74460</name>
</gene>
<sequence length="77" mass="8132">MWGEVTGKTSGAPHGGAIDPARAAASTGNCRRRSVTAGGLPDRAARVVEPAALTRRGGKEARDAGERRHRRRHPEPP</sequence>
<keyword evidence="3" id="KW-1185">Reference proteome</keyword>
<evidence type="ECO:0000313" key="2">
    <source>
        <dbReference type="EMBL" id="GHA59259.1"/>
    </source>
</evidence>
<evidence type="ECO:0000313" key="3">
    <source>
        <dbReference type="Proteomes" id="UP000653644"/>
    </source>
</evidence>
<feature type="compositionally biased region" description="Basic residues" evidence="1">
    <location>
        <begin position="67"/>
        <end position="77"/>
    </location>
</feature>
<proteinExistence type="predicted"/>
<accession>A0ABQ3D6C3</accession>
<organism evidence="2 3">
    <name type="scientific">Streptomyces canarius</name>
    <dbReference type="NCBI Taxonomy" id="285453"/>
    <lineage>
        <taxon>Bacteria</taxon>
        <taxon>Bacillati</taxon>
        <taxon>Actinomycetota</taxon>
        <taxon>Actinomycetes</taxon>
        <taxon>Kitasatosporales</taxon>
        <taxon>Streptomycetaceae</taxon>
        <taxon>Streptomyces</taxon>
    </lineage>
</organism>
<dbReference type="EMBL" id="BMVN01000041">
    <property type="protein sequence ID" value="GHA59259.1"/>
    <property type="molecule type" value="Genomic_DNA"/>
</dbReference>
<feature type="compositionally biased region" description="Basic and acidic residues" evidence="1">
    <location>
        <begin position="57"/>
        <end position="66"/>
    </location>
</feature>